<evidence type="ECO:0000256" key="5">
    <source>
        <dbReference type="PIRSR" id="PIRSR604241-50"/>
    </source>
</evidence>
<dbReference type="Pfam" id="PF02991">
    <property type="entry name" value="ATG8"/>
    <property type="match status" value="1"/>
</dbReference>
<reference evidence="7" key="1">
    <citation type="submission" date="2023-07" db="EMBL/GenBank/DDBJ databases">
        <authorList>
            <consortium name="AG Swart"/>
            <person name="Singh M."/>
            <person name="Singh A."/>
            <person name="Seah K."/>
            <person name="Emmerich C."/>
        </authorList>
    </citation>
    <scope>NUCLEOTIDE SEQUENCE</scope>
    <source>
        <strain evidence="7">DP1</strain>
    </source>
</reference>
<protein>
    <recommendedName>
        <fullName evidence="6">Autophagy-related protein</fullName>
    </recommendedName>
</protein>
<gene>
    <name evidence="7" type="ORF">ECRASSUSDP1_LOCUS23012</name>
</gene>
<evidence type="ECO:0000256" key="1">
    <source>
        <dbReference type="ARBA" id="ARBA00004370"/>
    </source>
</evidence>
<dbReference type="Proteomes" id="UP001295684">
    <property type="component" value="Unassembled WGS sequence"/>
</dbReference>
<evidence type="ECO:0000256" key="4">
    <source>
        <dbReference type="ARBA" id="ARBA00023288"/>
    </source>
</evidence>
<keyword evidence="6" id="KW-0072">Autophagy</keyword>
<feature type="lipid moiety-binding region" description="Phosphatidylserine amidated glycine; alternate" evidence="5">
    <location>
        <position position="117"/>
    </location>
</feature>
<comment type="similarity">
    <text evidence="2 6">Belongs to the ATG8 family.</text>
</comment>
<dbReference type="EMBL" id="CAMPGE010023635">
    <property type="protein sequence ID" value="CAI2381556.1"/>
    <property type="molecule type" value="Genomic_DNA"/>
</dbReference>
<evidence type="ECO:0000256" key="2">
    <source>
        <dbReference type="ARBA" id="ARBA00007293"/>
    </source>
</evidence>
<evidence type="ECO:0000313" key="7">
    <source>
        <dbReference type="EMBL" id="CAI2381556.1"/>
    </source>
</evidence>
<evidence type="ECO:0000256" key="3">
    <source>
        <dbReference type="ARBA" id="ARBA00023136"/>
    </source>
</evidence>
<keyword evidence="3" id="KW-0472">Membrane</keyword>
<evidence type="ECO:0000313" key="8">
    <source>
        <dbReference type="Proteomes" id="UP001295684"/>
    </source>
</evidence>
<keyword evidence="8" id="KW-1185">Reference proteome</keyword>
<comment type="subcellular location">
    <subcellularLocation>
        <location evidence="1">Membrane</location>
    </subcellularLocation>
</comment>
<dbReference type="GO" id="GO:0016020">
    <property type="term" value="C:membrane"/>
    <property type="evidence" value="ECO:0007669"/>
    <property type="project" value="UniProtKB-SubCell"/>
</dbReference>
<accession>A0AAD1XZJ0</accession>
<evidence type="ECO:0000256" key="6">
    <source>
        <dbReference type="RuleBase" id="RU004384"/>
    </source>
</evidence>
<dbReference type="SUPFAM" id="SSF54236">
    <property type="entry name" value="Ubiquitin-like"/>
    <property type="match status" value="1"/>
</dbReference>
<dbReference type="InterPro" id="IPR004241">
    <property type="entry name" value="Atg8-like"/>
</dbReference>
<dbReference type="AlphaFoldDB" id="A0AAD1XZJ0"/>
<name>A0AAD1XZJ0_EUPCR</name>
<dbReference type="InterPro" id="IPR029071">
    <property type="entry name" value="Ubiquitin-like_domsf"/>
</dbReference>
<proteinExistence type="inferred from homology"/>
<keyword evidence="4 5" id="KW-0449">Lipoprotein</keyword>
<sequence length="117" mass="13581">MHSYKVANPSFEKRLEDCTKVLKKYPEKIPVVCEIKKDCDLPTLKKSMYLIPNSMTVAEFNYIIRKRMKLSETEALFLFVQSKYLLKSDSMMADVYAERKDSDGYLYVTIAKESTTG</sequence>
<dbReference type="Gene3D" id="3.10.20.90">
    <property type="entry name" value="Phosphatidylinositol 3-kinase Catalytic Subunit, Chain A, domain 1"/>
    <property type="match status" value="1"/>
</dbReference>
<dbReference type="GO" id="GO:0006914">
    <property type="term" value="P:autophagy"/>
    <property type="evidence" value="ECO:0007669"/>
    <property type="project" value="UniProtKB-KW"/>
</dbReference>
<organism evidence="7 8">
    <name type="scientific">Euplotes crassus</name>
    <dbReference type="NCBI Taxonomy" id="5936"/>
    <lineage>
        <taxon>Eukaryota</taxon>
        <taxon>Sar</taxon>
        <taxon>Alveolata</taxon>
        <taxon>Ciliophora</taxon>
        <taxon>Intramacronucleata</taxon>
        <taxon>Spirotrichea</taxon>
        <taxon>Hypotrichia</taxon>
        <taxon>Euplotida</taxon>
        <taxon>Euplotidae</taxon>
        <taxon>Moneuplotes</taxon>
    </lineage>
</organism>
<comment type="caution">
    <text evidence="7">The sequence shown here is derived from an EMBL/GenBank/DDBJ whole genome shotgun (WGS) entry which is preliminary data.</text>
</comment>
<dbReference type="PANTHER" id="PTHR10969">
    <property type="entry name" value="MICROTUBULE-ASSOCIATED PROTEINS 1A/1B LIGHT CHAIN 3-RELATED"/>
    <property type="match status" value="1"/>
</dbReference>